<feature type="signal peptide" evidence="2">
    <location>
        <begin position="1"/>
        <end position="24"/>
    </location>
</feature>
<gene>
    <name evidence="4" type="ORF">GJJ64_13130</name>
</gene>
<feature type="domain" description="Sialate O-acetylesterase" evidence="3">
    <location>
        <begin position="107"/>
        <end position="222"/>
    </location>
</feature>
<name>A0A7K0FRQ3_9SPHI</name>
<dbReference type="GO" id="GO:0001681">
    <property type="term" value="F:sialate O-acetylesterase activity"/>
    <property type="evidence" value="ECO:0007669"/>
    <property type="project" value="InterPro"/>
</dbReference>
<comment type="caution">
    <text evidence="4">The sequence shown here is derived from an EMBL/GenBank/DDBJ whole genome shotgun (WGS) entry which is preliminary data.</text>
</comment>
<evidence type="ECO:0000259" key="3">
    <source>
        <dbReference type="Pfam" id="PF03629"/>
    </source>
</evidence>
<accession>A0A7K0FRQ3</accession>
<protein>
    <submittedName>
        <fullName evidence="4">Sialate O-acetylesterase</fullName>
    </submittedName>
</protein>
<reference evidence="4 5" key="1">
    <citation type="submission" date="2019-11" db="EMBL/GenBank/DDBJ databases">
        <authorList>
            <person name="Cheng Q."/>
            <person name="Yang Z."/>
        </authorList>
    </citation>
    <scope>NUCLEOTIDE SEQUENCE [LARGE SCALE GENOMIC DNA]</scope>
    <source>
        <strain evidence="4 5">HX-22-1</strain>
    </source>
</reference>
<dbReference type="PANTHER" id="PTHR22901">
    <property type="entry name" value="SIALATE O-ACETYLESTERASE"/>
    <property type="match status" value="1"/>
</dbReference>
<feature type="domain" description="Sialate O-acetylesterase" evidence="3">
    <location>
        <begin position="291"/>
        <end position="382"/>
    </location>
</feature>
<dbReference type="SUPFAM" id="SSF52266">
    <property type="entry name" value="SGNH hydrolase"/>
    <property type="match status" value="1"/>
</dbReference>
<dbReference type="AlphaFoldDB" id="A0A7K0FRQ3"/>
<evidence type="ECO:0000313" key="4">
    <source>
        <dbReference type="EMBL" id="MRX48135.1"/>
    </source>
</evidence>
<keyword evidence="2" id="KW-0732">Signal</keyword>
<dbReference type="EMBL" id="WKJI01000003">
    <property type="protein sequence ID" value="MRX48135.1"/>
    <property type="molecule type" value="Genomic_DNA"/>
</dbReference>
<dbReference type="Gene3D" id="3.40.50.1110">
    <property type="entry name" value="SGNH hydrolase"/>
    <property type="match status" value="1"/>
</dbReference>
<dbReference type="GO" id="GO:0005975">
    <property type="term" value="P:carbohydrate metabolic process"/>
    <property type="evidence" value="ECO:0007669"/>
    <property type="project" value="TreeGrafter"/>
</dbReference>
<dbReference type="RefSeq" id="WP_154288229.1">
    <property type="nucleotide sequence ID" value="NZ_WKJI01000003.1"/>
</dbReference>
<proteinExistence type="predicted"/>
<dbReference type="Pfam" id="PF03629">
    <property type="entry name" value="SASA"/>
    <property type="match status" value="2"/>
</dbReference>
<sequence>MKMFFKKAALSLFSLVLSVSTMQAKVTPNSLFGNNGVLQQGVEVPVWGTANDGEEVTVEFAGQKHVVKATNGKWLIKLKPLKASATPQDMLIKGENTVTIKNILVGEVWLLSGQSNMAFPLRAIKPIGNSQALADVLKEADYPLIRQFSIPLRKSVTTPEIIKDVNGKWNVCTPTNAGNFSAVGFFFARDLFKRLNVPIGLINSSYGGTAIENWVSKETLDAFPELQSIITNYNKALKDFPAKLAEYQANEQKLMAEFKADSAYAAQQNKPLPRKPAAPMSPAERGGPTGLYNTMIHPLIPYAMKGSVWYQGEANGSRGKQYRTLLPALINSWRAEWGLGDFPFIIVQIPGWKAHQPELREAQLLTWKKIKNTAMTVITDVDDTLDVHPGNKQPVGERVALQARAIAYQDKIVYAGPVYESMKIEGNQAILSFSHVGKGLVVKGTELKDFIIAGADKKFYPAKAIIKGDKIIVSADAVKSPVAVRMGWRICPEINLYNKEGLCATAFRTDVD</sequence>
<evidence type="ECO:0000256" key="2">
    <source>
        <dbReference type="SAM" id="SignalP"/>
    </source>
</evidence>
<keyword evidence="5" id="KW-1185">Reference proteome</keyword>
<dbReference type="InterPro" id="IPR005181">
    <property type="entry name" value="SASA"/>
</dbReference>
<keyword evidence="1" id="KW-0378">Hydrolase</keyword>
<dbReference type="InterPro" id="IPR036514">
    <property type="entry name" value="SGNH_hydro_sf"/>
</dbReference>
<dbReference type="Proteomes" id="UP000462931">
    <property type="component" value="Unassembled WGS sequence"/>
</dbReference>
<evidence type="ECO:0000313" key="5">
    <source>
        <dbReference type="Proteomes" id="UP000462931"/>
    </source>
</evidence>
<evidence type="ECO:0000256" key="1">
    <source>
        <dbReference type="ARBA" id="ARBA00022801"/>
    </source>
</evidence>
<dbReference type="InterPro" id="IPR039329">
    <property type="entry name" value="SIAE"/>
</dbReference>
<dbReference type="PANTHER" id="PTHR22901:SF0">
    <property type="entry name" value="SIALATE O-ACETYLESTERASE"/>
    <property type="match status" value="1"/>
</dbReference>
<feature type="chain" id="PRO_5029457391" evidence="2">
    <location>
        <begin position="25"/>
        <end position="512"/>
    </location>
</feature>
<organism evidence="4 5">
    <name type="scientific">Pedobacter puniceum</name>
    <dbReference type="NCBI Taxonomy" id="2666136"/>
    <lineage>
        <taxon>Bacteria</taxon>
        <taxon>Pseudomonadati</taxon>
        <taxon>Bacteroidota</taxon>
        <taxon>Sphingobacteriia</taxon>
        <taxon>Sphingobacteriales</taxon>
        <taxon>Sphingobacteriaceae</taxon>
        <taxon>Pedobacter</taxon>
    </lineage>
</organism>